<gene>
    <name evidence="1" type="ORF">GOODEAATRI_019461</name>
</gene>
<sequence length="69" mass="7601">MACPDHREASENNARYQQVLEAIQAVSNLRAAFTEMKNLLRGCGGVHYGLRHPATEDFYGGCARTTQAC</sequence>
<reference evidence="1 2" key="1">
    <citation type="submission" date="2021-06" db="EMBL/GenBank/DDBJ databases">
        <authorList>
            <person name="Palmer J.M."/>
        </authorList>
    </citation>
    <scope>NUCLEOTIDE SEQUENCE [LARGE SCALE GENOMIC DNA]</scope>
    <source>
        <strain evidence="1 2">GA_2019</strain>
        <tissue evidence="1">Muscle</tissue>
    </source>
</reference>
<accession>A0ABV0NLV1</accession>
<keyword evidence="2" id="KW-1185">Reference proteome</keyword>
<comment type="caution">
    <text evidence="1">The sequence shown here is derived from an EMBL/GenBank/DDBJ whole genome shotgun (WGS) entry which is preliminary data.</text>
</comment>
<evidence type="ECO:0000313" key="2">
    <source>
        <dbReference type="Proteomes" id="UP001476798"/>
    </source>
</evidence>
<organism evidence="1 2">
    <name type="scientific">Goodea atripinnis</name>
    <dbReference type="NCBI Taxonomy" id="208336"/>
    <lineage>
        <taxon>Eukaryota</taxon>
        <taxon>Metazoa</taxon>
        <taxon>Chordata</taxon>
        <taxon>Craniata</taxon>
        <taxon>Vertebrata</taxon>
        <taxon>Euteleostomi</taxon>
        <taxon>Actinopterygii</taxon>
        <taxon>Neopterygii</taxon>
        <taxon>Teleostei</taxon>
        <taxon>Neoteleostei</taxon>
        <taxon>Acanthomorphata</taxon>
        <taxon>Ovalentaria</taxon>
        <taxon>Atherinomorphae</taxon>
        <taxon>Cyprinodontiformes</taxon>
        <taxon>Goodeidae</taxon>
        <taxon>Goodea</taxon>
    </lineage>
</organism>
<dbReference type="Proteomes" id="UP001476798">
    <property type="component" value="Unassembled WGS sequence"/>
</dbReference>
<dbReference type="EMBL" id="JAHRIO010041708">
    <property type="protein sequence ID" value="MEQ2172275.1"/>
    <property type="molecule type" value="Genomic_DNA"/>
</dbReference>
<evidence type="ECO:0000313" key="1">
    <source>
        <dbReference type="EMBL" id="MEQ2172275.1"/>
    </source>
</evidence>
<protein>
    <submittedName>
        <fullName evidence="1">Uncharacterized protein</fullName>
    </submittedName>
</protein>
<proteinExistence type="predicted"/>
<name>A0ABV0NLV1_9TELE</name>